<dbReference type="Pfam" id="PF06381">
    <property type="entry name" value="Phage_portal_3"/>
    <property type="match status" value="1"/>
</dbReference>
<protein>
    <recommendedName>
        <fullName evidence="2">Anti-CBASS protein Acb1-like N-terminal domain-containing protein</fullName>
    </recommendedName>
</protein>
<reference evidence="3" key="2">
    <citation type="submission" date="2021-08" db="EMBL/GenBank/DDBJ databases">
        <authorList>
            <person name="Tani A."/>
            <person name="Ola A."/>
            <person name="Ogura Y."/>
            <person name="Katsura K."/>
            <person name="Hayashi T."/>
        </authorList>
    </citation>
    <scope>NUCLEOTIDE SEQUENCE</scope>
    <source>
        <strain evidence="3">LMG 23639</strain>
    </source>
</reference>
<feature type="domain" description="Anti-CBASS protein Acb1-like N-terminal" evidence="2">
    <location>
        <begin position="98"/>
        <end position="464"/>
    </location>
</feature>
<dbReference type="EMBL" id="BPQR01000084">
    <property type="protein sequence ID" value="GJE08643.1"/>
    <property type="molecule type" value="Genomic_DNA"/>
</dbReference>
<feature type="region of interest" description="Disordered" evidence="1">
    <location>
        <begin position="482"/>
        <end position="523"/>
    </location>
</feature>
<feature type="compositionally biased region" description="Basic and acidic residues" evidence="1">
    <location>
        <begin position="513"/>
        <end position="523"/>
    </location>
</feature>
<dbReference type="InterPro" id="IPR024459">
    <property type="entry name" value="Acb1-like_N"/>
</dbReference>
<evidence type="ECO:0000313" key="3">
    <source>
        <dbReference type="EMBL" id="GJE08643.1"/>
    </source>
</evidence>
<evidence type="ECO:0000313" key="4">
    <source>
        <dbReference type="Proteomes" id="UP001055102"/>
    </source>
</evidence>
<accession>A0ABQ4T2Y9</accession>
<proteinExistence type="predicted"/>
<name>A0ABQ4T2Y9_9HYPH</name>
<reference evidence="3" key="1">
    <citation type="journal article" date="2021" name="Front. Microbiol.">
        <title>Comprehensive Comparative Genomics and Phenotyping of Methylobacterium Species.</title>
        <authorList>
            <person name="Alessa O."/>
            <person name="Ogura Y."/>
            <person name="Fujitani Y."/>
            <person name="Takami H."/>
            <person name="Hayashi T."/>
            <person name="Sahin N."/>
            <person name="Tani A."/>
        </authorList>
    </citation>
    <scope>NUCLEOTIDE SEQUENCE</scope>
    <source>
        <strain evidence="3">LMG 23639</strain>
    </source>
</reference>
<dbReference type="Proteomes" id="UP001055102">
    <property type="component" value="Unassembled WGS sequence"/>
</dbReference>
<evidence type="ECO:0000256" key="1">
    <source>
        <dbReference type="SAM" id="MobiDB-lite"/>
    </source>
</evidence>
<evidence type="ECO:0000259" key="2">
    <source>
        <dbReference type="Pfam" id="PF06381"/>
    </source>
</evidence>
<comment type="caution">
    <text evidence="3">The sequence shown here is derived from an EMBL/GenBank/DDBJ whole genome shotgun (WGS) entry which is preliminary data.</text>
</comment>
<organism evidence="3 4">
    <name type="scientific">Methylobacterium jeotgali</name>
    <dbReference type="NCBI Taxonomy" id="381630"/>
    <lineage>
        <taxon>Bacteria</taxon>
        <taxon>Pseudomonadati</taxon>
        <taxon>Pseudomonadota</taxon>
        <taxon>Alphaproteobacteria</taxon>
        <taxon>Hyphomicrobiales</taxon>
        <taxon>Methylobacteriaceae</taxon>
        <taxon>Methylobacterium</taxon>
    </lineage>
</organism>
<gene>
    <name evidence="3" type="ORF">AOPFMNJM_3986</name>
</gene>
<keyword evidence="4" id="KW-1185">Reference proteome</keyword>
<dbReference type="RefSeq" id="WP_238278521.1">
    <property type="nucleotide sequence ID" value="NZ_BPQR01000084.1"/>
</dbReference>
<sequence length="523" mass="56969">MRLFDWFRGGRRPSPAAEPVGKTASLPGLKVPLAAVARSRVPKAAPVNPFLPARHPAGVAPAGASLAMDEQVVDSLGWTNGAYPNGQVGEGLYFLGYPYLAELAQRPEYRKISEIIATEMVRKWIRVTASGEEDKSERISAINAALDRFGVRDAFREIAEQDGFFGRAHLYVDLEGGDEPIEAQTSIGAGRDSASAAKVGKGKLKGFKTVEAVWCYPSGYNTTNPLAADWYKPALWYVQGRPVHATRLLTFVGREVPDLLKPAYSFGGLSMSQMAKPYVDNWLRTRASVADLISSFSTSGVKIDMAAMLTGGGDDSGDAFFRRIDLFTNLRDNRNTMVLNKAVGTEAAEEFFNVSTPLGTLDTLQAQTQEHMAAVSGVPLIKLLGISPAGLNASSEGEIRTFYDSIHSFQERFYGPHLRTVIDIVQLNEFGDVDPDIGYEFEPLWSMDAKEAAEVRDLEARTAQTYIDSGVLLPEDERKRIATAKDTPYQGLDLSIDVGPPGLSTEMPEPPEPGERPSLEAAE</sequence>